<evidence type="ECO:0000313" key="1">
    <source>
        <dbReference type="EMBL" id="EIC01872.1"/>
    </source>
</evidence>
<name>H7EKG7_9SPIR</name>
<dbReference type="InterPro" id="IPR026906">
    <property type="entry name" value="LRR_5"/>
</dbReference>
<proteinExistence type="predicted"/>
<dbReference type="Gene3D" id="3.80.10.10">
    <property type="entry name" value="Ribonuclease Inhibitor"/>
    <property type="match status" value="1"/>
</dbReference>
<dbReference type="OrthoDB" id="363361at2"/>
<dbReference type="PATRIC" id="fig|907348.3.peg.1383"/>
<accession>H7EKG7</accession>
<protein>
    <recommendedName>
        <fullName evidence="3">Surface antigen BspA</fullName>
    </recommendedName>
</protein>
<dbReference type="SUPFAM" id="SSF52058">
    <property type="entry name" value="L domain-like"/>
    <property type="match status" value="1"/>
</dbReference>
<evidence type="ECO:0000313" key="2">
    <source>
        <dbReference type="Proteomes" id="UP000003571"/>
    </source>
</evidence>
<dbReference type="InterPro" id="IPR032675">
    <property type="entry name" value="LRR_dom_sf"/>
</dbReference>
<sequence length="270" mass="30013">MQNTNEIEDAKRKKIASVNKIAAESLFSELVGRRIGSSFVILSANVSSVVTLLCSGKNNIIFRMGASGEKWMQKIEDTLDIISDQTKSGPEILDALESKKITVAKMPSSCADLRLPIKCDSEGNLRYFVKCSAEGRADPQTKRAEFFCCDEIGRCFCKSCTHLESVSVPDGTKIIGISAFGECSSLKTISFPDGLEQIEWFAFSKSALRSLFIPKSVQKISLSAFSECIFLEKLEYGGTKSDWEKINFDRNWSNNVPELSVHFGKRRKSE</sequence>
<dbReference type="RefSeq" id="WP_002704089.1">
    <property type="nucleotide sequence ID" value="NZ_AGRW01000045.1"/>
</dbReference>
<dbReference type="STRING" id="907348.TresaDRAFT_1624"/>
<comment type="caution">
    <text evidence="1">The sequence shown here is derived from an EMBL/GenBank/DDBJ whole genome shotgun (WGS) entry which is preliminary data.</text>
</comment>
<organism evidence="1 2">
    <name type="scientific">Treponema saccharophilum DSM 2985</name>
    <dbReference type="NCBI Taxonomy" id="907348"/>
    <lineage>
        <taxon>Bacteria</taxon>
        <taxon>Pseudomonadati</taxon>
        <taxon>Spirochaetota</taxon>
        <taxon>Spirochaetia</taxon>
        <taxon>Spirochaetales</taxon>
        <taxon>Treponemataceae</taxon>
        <taxon>Treponema</taxon>
    </lineage>
</organism>
<keyword evidence="2" id="KW-1185">Reference proteome</keyword>
<dbReference type="Pfam" id="PF13306">
    <property type="entry name" value="LRR_5"/>
    <property type="match status" value="1"/>
</dbReference>
<dbReference type="eggNOG" id="COG3209">
    <property type="taxonomic scope" value="Bacteria"/>
</dbReference>
<evidence type="ECO:0008006" key="3">
    <source>
        <dbReference type="Google" id="ProtNLM"/>
    </source>
</evidence>
<dbReference type="Proteomes" id="UP000003571">
    <property type="component" value="Unassembled WGS sequence"/>
</dbReference>
<gene>
    <name evidence="1" type="ORF">TresaDRAFT_1624</name>
</gene>
<dbReference type="AlphaFoldDB" id="H7EKG7"/>
<reference evidence="1 2" key="1">
    <citation type="submission" date="2011-09" db="EMBL/GenBank/DDBJ databases">
        <title>The draft genome of Treponema saccharophilum DSM 2985.</title>
        <authorList>
            <consortium name="US DOE Joint Genome Institute (JGI-PGF)"/>
            <person name="Lucas S."/>
            <person name="Copeland A."/>
            <person name="Lapidus A."/>
            <person name="Glavina del Rio T."/>
            <person name="Dalin E."/>
            <person name="Tice H."/>
            <person name="Bruce D."/>
            <person name="Goodwin L."/>
            <person name="Pitluck S."/>
            <person name="Peters L."/>
            <person name="Kyrpides N."/>
            <person name="Mavromatis K."/>
            <person name="Ivanova N."/>
            <person name="Markowitz V."/>
            <person name="Cheng J.-F."/>
            <person name="Hugenholtz P."/>
            <person name="Woyke T."/>
            <person name="Wu D."/>
            <person name="Gronow S."/>
            <person name="Wellnitz S."/>
            <person name="Brambilla E."/>
            <person name="Klenk H.-P."/>
            <person name="Eisen J.A."/>
        </authorList>
    </citation>
    <scope>NUCLEOTIDE SEQUENCE [LARGE SCALE GENOMIC DNA]</scope>
    <source>
        <strain evidence="1 2">DSM 2985</strain>
    </source>
</reference>
<dbReference type="EMBL" id="AGRW01000045">
    <property type="protein sequence ID" value="EIC01872.1"/>
    <property type="molecule type" value="Genomic_DNA"/>
</dbReference>